<name>A0A9P5ND31_GYMJU</name>
<dbReference type="AlphaFoldDB" id="A0A9P5ND31"/>
<gene>
    <name evidence="1" type="ORF">CPB84DRAFT_1652237</name>
</gene>
<dbReference type="EMBL" id="JADNYJ010000167">
    <property type="protein sequence ID" value="KAF8877667.1"/>
    <property type="molecule type" value="Genomic_DNA"/>
</dbReference>
<sequence length="119" mass="13413">YIAGFAQARSPHAGLLIPLDSKSGFLVHICIDRNTSPLWQYQSRKQNISGDMFMTSLLRIHNTMIVPSPKNNCKKLQAPSNDQFSECLPWVLSVVQKLHDIGLLNLIDTDGLAKEFEEF</sequence>
<feature type="non-terminal residue" evidence="1">
    <location>
        <position position="119"/>
    </location>
</feature>
<comment type="caution">
    <text evidence="1">The sequence shown here is derived from an EMBL/GenBank/DDBJ whole genome shotgun (WGS) entry which is preliminary data.</text>
</comment>
<reference evidence="1" key="1">
    <citation type="submission" date="2020-11" db="EMBL/GenBank/DDBJ databases">
        <authorList>
            <consortium name="DOE Joint Genome Institute"/>
            <person name="Ahrendt S."/>
            <person name="Riley R."/>
            <person name="Andreopoulos W."/>
            <person name="LaButti K."/>
            <person name="Pangilinan J."/>
            <person name="Ruiz-duenas F.J."/>
            <person name="Barrasa J.M."/>
            <person name="Sanchez-Garcia M."/>
            <person name="Camarero S."/>
            <person name="Miyauchi S."/>
            <person name="Serrano A."/>
            <person name="Linde D."/>
            <person name="Babiker R."/>
            <person name="Drula E."/>
            <person name="Ayuso-Fernandez I."/>
            <person name="Pacheco R."/>
            <person name="Padilla G."/>
            <person name="Ferreira P."/>
            <person name="Barriuso J."/>
            <person name="Kellner H."/>
            <person name="Castanera R."/>
            <person name="Alfaro M."/>
            <person name="Ramirez L."/>
            <person name="Pisabarro A.G."/>
            <person name="Kuo A."/>
            <person name="Tritt A."/>
            <person name="Lipzen A."/>
            <person name="He G."/>
            <person name="Yan M."/>
            <person name="Ng V."/>
            <person name="Cullen D."/>
            <person name="Martin F."/>
            <person name="Rosso M.-N."/>
            <person name="Henrissat B."/>
            <person name="Hibbett D."/>
            <person name="Martinez A.T."/>
            <person name="Grigoriev I.V."/>
        </authorList>
    </citation>
    <scope>NUCLEOTIDE SEQUENCE</scope>
    <source>
        <strain evidence="1">AH 44721</strain>
    </source>
</reference>
<keyword evidence="2" id="KW-1185">Reference proteome</keyword>
<accession>A0A9P5ND31</accession>
<evidence type="ECO:0000313" key="2">
    <source>
        <dbReference type="Proteomes" id="UP000724874"/>
    </source>
</evidence>
<feature type="non-terminal residue" evidence="1">
    <location>
        <position position="1"/>
    </location>
</feature>
<evidence type="ECO:0000313" key="1">
    <source>
        <dbReference type="EMBL" id="KAF8877667.1"/>
    </source>
</evidence>
<dbReference type="Proteomes" id="UP000724874">
    <property type="component" value="Unassembled WGS sequence"/>
</dbReference>
<organism evidence="1 2">
    <name type="scientific">Gymnopilus junonius</name>
    <name type="common">Spectacular rustgill mushroom</name>
    <name type="synonym">Gymnopilus spectabilis subsp. junonius</name>
    <dbReference type="NCBI Taxonomy" id="109634"/>
    <lineage>
        <taxon>Eukaryota</taxon>
        <taxon>Fungi</taxon>
        <taxon>Dikarya</taxon>
        <taxon>Basidiomycota</taxon>
        <taxon>Agaricomycotina</taxon>
        <taxon>Agaricomycetes</taxon>
        <taxon>Agaricomycetidae</taxon>
        <taxon>Agaricales</taxon>
        <taxon>Agaricineae</taxon>
        <taxon>Hymenogastraceae</taxon>
        <taxon>Gymnopilus</taxon>
    </lineage>
</organism>
<proteinExistence type="predicted"/>
<dbReference type="OrthoDB" id="3002933at2759"/>
<protein>
    <submittedName>
        <fullName evidence="1">Uncharacterized protein</fullName>
    </submittedName>
</protein>